<reference evidence="1 2" key="1">
    <citation type="submission" date="2018-02" db="EMBL/GenBank/DDBJ databases">
        <title>Reclassifiation of [Polyangium] brachysporum DSM 7029 as Guopingzhaonella breviflexa gen. nov., sp. nov., a member of the family Comamonadaceae.</title>
        <authorList>
            <person name="Tang B."/>
        </authorList>
    </citation>
    <scope>NUCLEOTIDE SEQUENCE [LARGE SCALE GENOMIC DNA]</scope>
    <source>
        <strain evidence="1 2">DSM 15344</strain>
    </source>
</reference>
<dbReference type="SUPFAM" id="SSF49478">
    <property type="entry name" value="Cna protein B-type domain"/>
    <property type="match status" value="1"/>
</dbReference>
<name>A0A2S5T521_9BURK</name>
<dbReference type="EMBL" id="PSNY01000008">
    <property type="protein sequence ID" value="PPE70095.1"/>
    <property type="molecule type" value="Genomic_DNA"/>
</dbReference>
<dbReference type="RefSeq" id="WP_104357459.1">
    <property type="nucleotide sequence ID" value="NZ_CP064338.1"/>
</dbReference>
<organism evidence="1 2">
    <name type="scientific">Caldimonas thermodepolymerans</name>
    <dbReference type="NCBI Taxonomy" id="215580"/>
    <lineage>
        <taxon>Bacteria</taxon>
        <taxon>Pseudomonadati</taxon>
        <taxon>Pseudomonadota</taxon>
        <taxon>Betaproteobacteria</taxon>
        <taxon>Burkholderiales</taxon>
        <taxon>Sphaerotilaceae</taxon>
        <taxon>Caldimonas</taxon>
    </lineage>
</organism>
<accession>A0A2S5T521</accession>
<dbReference type="AlphaFoldDB" id="A0A2S5T521"/>
<keyword evidence="2" id="KW-1185">Reference proteome</keyword>
<evidence type="ECO:0000313" key="2">
    <source>
        <dbReference type="Proteomes" id="UP000239406"/>
    </source>
</evidence>
<dbReference type="Proteomes" id="UP000239406">
    <property type="component" value="Unassembled WGS sequence"/>
</dbReference>
<proteinExistence type="predicted"/>
<comment type="caution">
    <text evidence="1">The sequence shown here is derived from an EMBL/GenBank/DDBJ whole genome shotgun (WGS) entry which is preliminary data.</text>
</comment>
<evidence type="ECO:0000313" key="1">
    <source>
        <dbReference type="EMBL" id="PPE70095.1"/>
    </source>
</evidence>
<gene>
    <name evidence="1" type="ORF">C1702_09605</name>
</gene>
<protein>
    <submittedName>
        <fullName evidence="1">Uncharacterized protein</fullName>
    </submittedName>
</protein>
<sequence>MIPALARTLLPLLAAALLPAAAWAHALRLTATAADGRIHGHLFYSDETPATGEWVELQTREGTTVQRVRSDATGRFVFAGVGAGDWRLVAEGEEGHRVESALAVAAATAPAAAPPELAALREELRALREEVQRYEQRVRLGEVLGGLGLIAGLAGVAAWWRAQAARRDGREGA</sequence>